<gene>
    <name evidence="2" type="ORF">ACFQ2E_09345</name>
</gene>
<protein>
    <submittedName>
        <fullName evidence="2">T9SS type B sorting domain-containing protein</fullName>
    </submittedName>
</protein>
<dbReference type="SUPFAM" id="SSF63829">
    <property type="entry name" value="Calcium-dependent phosphotriesterase"/>
    <property type="match status" value="1"/>
</dbReference>
<proteinExistence type="predicted"/>
<evidence type="ECO:0000313" key="2">
    <source>
        <dbReference type="EMBL" id="MFD1162620.1"/>
    </source>
</evidence>
<dbReference type="EMBL" id="JBHTLJ010000003">
    <property type="protein sequence ID" value="MFD1162620.1"/>
    <property type="molecule type" value="Genomic_DNA"/>
</dbReference>
<dbReference type="CDD" id="cd00146">
    <property type="entry name" value="PKD"/>
    <property type="match status" value="1"/>
</dbReference>
<dbReference type="Pfam" id="PF18911">
    <property type="entry name" value="PKD_4"/>
    <property type="match status" value="1"/>
</dbReference>
<feature type="domain" description="PKD" evidence="1">
    <location>
        <begin position="454"/>
        <end position="492"/>
    </location>
</feature>
<dbReference type="InterPro" id="IPR035986">
    <property type="entry name" value="PKD_dom_sf"/>
</dbReference>
<sequence>MVYNQRKYDYIYGKSINQNPSPLKTKILLLIFALSVCFVFSQKQSANWYFGEYAGLNFNTPNPTPLTDGQLITKEGCATISDPNGNLLFYTDGVTIWDRRHQIMPNGQGLLGHSSSTESALIVPKPGSTSKYYLFTIDKPSYYLTEAEPIDGVNYSEIDLSLNGSFGDVVPGTKNSHLVTYDTNVAVQNEYKSSEKITAVSHSDGSSVWVITQFMDKFYAFLIDGNGVNETPIISTVSQMVRPVFNSDGANITAIGYLKASPDGKKIAIAHSSTNIGGGGPRSPRRESGRVLLYDFDNSTGVVANDKIIMDNTYPYGVEFSPNSKVLYITNNVFDDDNIFNHSHIYQYNLESSDIVGTRETISNSQNVAGALQLAINGKIYRAGFRSSSVGLNLSVINNPNEIGNAADYSENSVSLGGKAVQLGLPPFVQSLFLYTFDYEDICLGDQTRFFITSEEPYDSVLWDFGDGQTSTLDEPLHTYAQAGAYTVSLTMYLNGVEQGPFLKQVIISQPPDVLQTTFDLVQCDSADNNPNDGIAPFNLQLANAPLSLFTQDAIQVYYYNSMADAINDTDNSNSIDEIYTNQSNGEIVYAKVFKANTDCFSMATVRLNTTQGVDISTHNLGACDPDEDNLADFDLESEGIRIASVLNLPTNVDISFYEDENDAAIGINPLPNIYTSTNNTVYIRAESDNACYGTGILNLEVKSFPQLEDQVINVCLSDFPITINSGLPTSQISNYNYDWSTNEVLNEILISEAGVYTVSVIDPLLNCEDTVTITVNQNEIPVIQDLLIDDRDLTVVLNNSTKDFVYAVDDEFGVYQDGNSFLNLTYGKHTLYIMDALNCERISKDFYILGFPKYFTPNNDSANDTWNVAGLDPAIFDSQLLTVEIFNRYGKLLKTFNPNLSSGWNGTFNGNLLSDDDYWYCLKLPSGEEYRGHFSLIR</sequence>
<dbReference type="Proteomes" id="UP001597163">
    <property type="component" value="Unassembled WGS sequence"/>
</dbReference>
<reference evidence="3" key="1">
    <citation type="journal article" date="2019" name="Int. J. Syst. Evol. Microbiol.">
        <title>The Global Catalogue of Microorganisms (GCM) 10K type strain sequencing project: providing services to taxonomists for standard genome sequencing and annotation.</title>
        <authorList>
            <consortium name="The Broad Institute Genomics Platform"/>
            <consortium name="The Broad Institute Genome Sequencing Center for Infectious Disease"/>
            <person name="Wu L."/>
            <person name="Ma J."/>
        </authorList>
    </citation>
    <scope>NUCLEOTIDE SEQUENCE [LARGE SCALE GENOMIC DNA]</scope>
    <source>
        <strain evidence="3">CCUG 63246</strain>
    </source>
</reference>
<dbReference type="Pfam" id="PF13585">
    <property type="entry name" value="CHU_C"/>
    <property type="match status" value="1"/>
</dbReference>
<evidence type="ECO:0000313" key="3">
    <source>
        <dbReference type="Proteomes" id="UP001597163"/>
    </source>
</evidence>
<keyword evidence="3" id="KW-1185">Reference proteome</keyword>
<name>A0ABW3RBZ5_9FLAO</name>
<dbReference type="NCBIfam" id="TIGR04131">
    <property type="entry name" value="Bac_Flav_CTERM"/>
    <property type="match status" value="1"/>
</dbReference>
<evidence type="ECO:0000259" key="1">
    <source>
        <dbReference type="PROSITE" id="PS50093"/>
    </source>
</evidence>
<organism evidence="2 3">
    <name type="scientific">Hwangdonia seohaensis</name>
    <dbReference type="NCBI Taxonomy" id="1240727"/>
    <lineage>
        <taxon>Bacteria</taxon>
        <taxon>Pseudomonadati</taxon>
        <taxon>Bacteroidota</taxon>
        <taxon>Flavobacteriia</taxon>
        <taxon>Flavobacteriales</taxon>
        <taxon>Flavobacteriaceae</taxon>
        <taxon>Hwangdonia</taxon>
    </lineage>
</organism>
<dbReference type="InterPro" id="IPR026341">
    <property type="entry name" value="T9SS_type_B"/>
</dbReference>
<dbReference type="RefSeq" id="WP_311939154.1">
    <property type="nucleotide sequence ID" value="NZ_JAVSCK010000003.1"/>
</dbReference>
<dbReference type="InterPro" id="IPR013783">
    <property type="entry name" value="Ig-like_fold"/>
</dbReference>
<accession>A0ABW3RBZ5</accession>
<dbReference type="SUPFAM" id="SSF49299">
    <property type="entry name" value="PKD domain"/>
    <property type="match status" value="1"/>
</dbReference>
<dbReference type="InterPro" id="IPR000601">
    <property type="entry name" value="PKD_dom"/>
</dbReference>
<dbReference type="Gene3D" id="2.60.40.10">
    <property type="entry name" value="Immunoglobulins"/>
    <property type="match status" value="1"/>
</dbReference>
<dbReference type="PROSITE" id="PS50093">
    <property type="entry name" value="PKD"/>
    <property type="match status" value="1"/>
</dbReference>
<comment type="caution">
    <text evidence="2">The sequence shown here is derived from an EMBL/GenBank/DDBJ whole genome shotgun (WGS) entry which is preliminary data.</text>
</comment>